<proteinExistence type="predicted"/>
<evidence type="ECO:0000313" key="2">
    <source>
        <dbReference type="Proteomes" id="UP000215931"/>
    </source>
</evidence>
<evidence type="ECO:0000313" key="1">
    <source>
        <dbReference type="EMBL" id="PAP94336.1"/>
    </source>
</evidence>
<organism evidence="1 2">
    <name type="scientific">Mesorhizobium wenxiniae</name>
    <dbReference type="NCBI Taxonomy" id="2014805"/>
    <lineage>
        <taxon>Bacteria</taxon>
        <taxon>Pseudomonadati</taxon>
        <taxon>Pseudomonadota</taxon>
        <taxon>Alphaproteobacteria</taxon>
        <taxon>Hyphomicrobiales</taxon>
        <taxon>Phyllobacteriaceae</taxon>
        <taxon>Mesorhizobium</taxon>
    </lineage>
</organism>
<gene>
    <name evidence="1" type="ORF">CIT31_18770</name>
</gene>
<sequence length="64" mass="7554">MQAKWREFEQLRRQPWNPSVAIILYRDGSIVNKRVNEFERVSVQLAELDKTLAKQSLKDHELSG</sequence>
<dbReference type="OrthoDB" id="8261795at2"/>
<keyword evidence="2" id="KW-1185">Reference proteome</keyword>
<accession>A0A271KF60</accession>
<name>A0A271KF60_9HYPH</name>
<dbReference type="EMBL" id="NPKH01000023">
    <property type="protein sequence ID" value="PAP94336.1"/>
    <property type="molecule type" value="Genomic_DNA"/>
</dbReference>
<dbReference type="RefSeq" id="WP_095519822.1">
    <property type="nucleotide sequence ID" value="NZ_NPKH01000023.1"/>
</dbReference>
<dbReference type="Proteomes" id="UP000215931">
    <property type="component" value="Unassembled WGS sequence"/>
</dbReference>
<reference evidence="1 2" key="1">
    <citation type="submission" date="2017-08" db="EMBL/GenBank/DDBJ databases">
        <title>Mesorhizobium wenxinae sp. nov., a novel rhizobial species isolated from root nodules of chickpea (Cicer arietinum L.).</title>
        <authorList>
            <person name="Zhang J."/>
        </authorList>
    </citation>
    <scope>NUCLEOTIDE SEQUENCE [LARGE SCALE GENOMIC DNA]</scope>
    <source>
        <strain evidence="2">WYCCWR 10019</strain>
    </source>
</reference>
<dbReference type="AlphaFoldDB" id="A0A271KF60"/>
<protein>
    <submittedName>
        <fullName evidence="1">Uncharacterized protein</fullName>
    </submittedName>
</protein>
<comment type="caution">
    <text evidence="1">The sequence shown here is derived from an EMBL/GenBank/DDBJ whole genome shotgun (WGS) entry which is preliminary data.</text>
</comment>